<evidence type="ECO:0000256" key="2">
    <source>
        <dbReference type="ARBA" id="ARBA00022801"/>
    </source>
</evidence>
<dbReference type="PIRSF" id="PIRSF003230">
    <property type="entry name" value="YbgC"/>
    <property type="match status" value="1"/>
</dbReference>
<dbReference type="Gene3D" id="3.10.129.10">
    <property type="entry name" value="Hotdog Thioesterase"/>
    <property type="match status" value="1"/>
</dbReference>
<protein>
    <submittedName>
        <fullName evidence="3">Acyl-CoA thioesterase</fullName>
    </submittedName>
</protein>
<organism evidence="3 4">
    <name type="scientific">Megasphaera stantonii</name>
    <dbReference type="NCBI Taxonomy" id="2144175"/>
    <lineage>
        <taxon>Bacteria</taxon>
        <taxon>Bacillati</taxon>
        <taxon>Bacillota</taxon>
        <taxon>Negativicutes</taxon>
        <taxon>Veillonellales</taxon>
        <taxon>Veillonellaceae</taxon>
        <taxon>Megasphaera</taxon>
    </lineage>
</organism>
<dbReference type="PANTHER" id="PTHR31793:SF27">
    <property type="entry name" value="NOVEL THIOESTERASE SUPERFAMILY DOMAIN AND SAPOSIN A-TYPE DOMAIN CONTAINING PROTEIN (0610012H03RIK)"/>
    <property type="match status" value="1"/>
</dbReference>
<dbReference type="Pfam" id="PF13279">
    <property type="entry name" value="4HBT_2"/>
    <property type="match status" value="1"/>
</dbReference>
<name>A0A346AW86_9FIRM</name>
<dbReference type="Proteomes" id="UP000254337">
    <property type="component" value="Chromosome"/>
</dbReference>
<dbReference type="NCBIfam" id="TIGR00051">
    <property type="entry name" value="YbgC/FadM family acyl-CoA thioesterase"/>
    <property type="match status" value="1"/>
</dbReference>
<comment type="similarity">
    <text evidence="1">Belongs to the 4-hydroxybenzoyl-CoA thioesterase family.</text>
</comment>
<dbReference type="KEGG" id="meg:DKB62_00300"/>
<dbReference type="InterPro" id="IPR006684">
    <property type="entry name" value="YbgC/YbaW"/>
</dbReference>
<dbReference type="CDD" id="cd00586">
    <property type="entry name" value="4HBT"/>
    <property type="match status" value="1"/>
</dbReference>
<evidence type="ECO:0000313" key="4">
    <source>
        <dbReference type="Proteomes" id="UP000254337"/>
    </source>
</evidence>
<sequence length="141" mass="16448">MVTVTEKVRFYETDMMGIAHHSNHIRWFECGRCEYLRQAGIDLFELMDEGILFPIKSVSCEYVSPINYADTIVIETRLTRLSRAQMTYSYRIVRKEDGVLLAVGTSQNVFTHKDTGTVARLDDRHYNKLKAWYEREEASAQ</sequence>
<dbReference type="AlphaFoldDB" id="A0A346AW86"/>
<dbReference type="OrthoDB" id="9800856at2"/>
<dbReference type="PANTHER" id="PTHR31793">
    <property type="entry name" value="4-HYDROXYBENZOYL-COA THIOESTERASE FAMILY MEMBER"/>
    <property type="match status" value="1"/>
</dbReference>
<dbReference type="GO" id="GO:0047617">
    <property type="term" value="F:fatty acyl-CoA hydrolase activity"/>
    <property type="evidence" value="ECO:0007669"/>
    <property type="project" value="TreeGrafter"/>
</dbReference>
<dbReference type="RefSeq" id="WP_087477385.1">
    <property type="nucleotide sequence ID" value="NZ_CP029462.1"/>
</dbReference>
<dbReference type="SUPFAM" id="SSF54637">
    <property type="entry name" value="Thioesterase/thiol ester dehydrase-isomerase"/>
    <property type="match status" value="1"/>
</dbReference>
<dbReference type="InterPro" id="IPR029069">
    <property type="entry name" value="HotDog_dom_sf"/>
</dbReference>
<gene>
    <name evidence="3" type="ORF">DKB62_00300</name>
</gene>
<evidence type="ECO:0000256" key="1">
    <source>
        <dbReference type="ARBA" id="ARBA00005953"/>
    </source>
</evidence>
<reference evidence="3 4" key="1">
    <citation type="submission" date="2018-05" db="EMBL/GenBank/DDBJ databases">
        <title>Complete genome sequence of Megasphaera sp. AJH120T, isolated from the ceca of a chicken.</title>
        <authorList>
            <person name="Maki J."/>
            <person name="Looft T."/>
        </authorList>
    </citation>
    <scope>NUCLEOTIDE SEQUENCE [LARGE SCALE GENOMIC DNA]</scope>
    <source>
        <strain evidence="3 4">AJH120</strain>
    </source>
</reference>
<dbReference type="EMBL" id="CP029462">
    <property type="protein sequence ID" value="AXL20129.1"/>
    <property type="molecule type" value="Genomic_DNA"/>
</dbReference>
<dbReference type="InterPro" id="IPR050563">
    <property type="entry name" value="4-hydroxybenzoyl-CoA_TE"/>
</dbReference>
<accession>A0A346AW86</accession>
<keyword evidence="4" id="KW-1185">Reference proteome</keyword>
<proteinExistence type="inferred from homology"/>
<keyword evidence="2" id="KW-0378">Hydrolase</keyword>
<evidence type="ECO:0000313" key="3">
    <source>
        <dbReference type="EMBL" id="AXL20129.1"/>
    </source>
</evidence>